<keyword evidence="1" id="KW-1133">Transmembrane helix</keyword>
<gene>
    <name evidence="2" type="ORF">TM448A00111_0054</name>
    <name evidence="3" type="ORF">TM448B00196_0054</name>
</gene>
<organism evidence="2">
    <name type="scientific">viral metagenome</name>
    <dbReference type="NCBI Taxonomy" id="1070528"/>
    <lineage>
        <taxon>unclassified sequences</taxon>
        <taxon>metagenomes</taxon>
        <taxon>organismal metagenomes</taxon>
    </lineage>
</organism>
<proteinExistence type="predicted"/>
<evidence type="ECO:0000313" key="3">
    <source>
        <dbReference type="EMBL" id="QJH94267.1"/>
    </source>
</evidence>
<evidence type="ECO:0000313" key="2">
    <source>
        <dbReference type="EMBL" id="QJA44551.1"/>
    </source>
</evidence>
<reference evidence="2" key="1">
    <citation type="submission" date="2020-03" db="EMBL/GenBank/DDBJ databases">
        <title>The deep terrestrial virosphere.</title>
        <authorList>
            <person name="Holmfeldt K."/>
            <person name="Nilsson E."/>
            <person name="Simone D."/>
            <person name="Lopez-Fernandez M."/>
            <person name="Wu X."/>
            <person name="de Brujin I."/>
            <person name="Lundin D."/>
            <person name="Andersson A."/>
            <person name="Bertilsson S."/>
            <person name="Dopson M."/>
        </authorList>
    </citation>
    <scope>NUCLEOTIDE SEQUENCE</scope>
    <source>
        <strain evidence="2">TM448A00111</strain>
        <strain evidence="3">TM448B00196</strain>
    </source>
</reference>
<evidence type="ECO:0000256" key="1">
    <source>
        <dbReference type="SAM" id="Phobius"/>
    </source>
</evidence>
<sequence>MNDVQLLLLALAGRLTIYALQKFPPVRNIWFLFELVSCDFCLGVWVYSVLSGLMRWVLFQDMYYVPIISEILTGISISFLVHIFAIGWQSRFGTIVIEDK</sequence>
<dbReference type="EMBL" id="MT144598">
    <property type="protein sequence ID" value="QJH94267.1"/>
    <property type="molecule type" value="Genomic_DNA"/>
</dbReference>
<keyword evidence="1" id="KW-0812">Transmembrane</keyword>
<dbReference type="AlphaFoldDB" id="A0A6H1ZAU1"/>
<keyword evidence="1" id="KW-0472">Membrane</keyword>
<protein>
    <recommendedName>
        <fullName evidence="4">DUF1360 domain-containing protein</fullName>
    </recommendedName>
</protein>
<evidence type="ECO:0008006" key="4">
    <source>
        <dbReference type="Google" id="ProtNLM"/>
    </source>
</evidence>
<feature type="transmembrane region" description="Helical" evidence="1">
    <location>
        <begin position="29"/>
        <end position="50"/>
    </location>
</feature>
<dbReference type="EMBL" id="MT143977">
    <property type="protein sequence ID" value="QJA44551.1"/>
    <property type="molecule type" value="Genomic_DNA"/>
</dbReference>
<accession>A0A6H1ZAU1</accession>
<feature type="transmembrane region" description="Helical" evidence="1">
    <location>
        <begin position="62"/>
        <end position="85"/>
    </location>
</feature>
<name>A0A6H1ZAU1_9ZZZZ</name>